<name>A0ABR7SMK8_9ACTN</name>
<organism evidence="7 8">
    <name type="scientific">Streptomyces polyasparticus</name>
    <dbReference type="NCBI Taxonomy" id="2767826"/>
    <lineage>
        <taxon>Bacteria</taxon>
        <taxon>Bacillati</taxon>
        <taxon>Actinomycetota</taxon>
        <taxon>Actinomycetes</taxon>
        <taxon>Kitasatosporales</taxon>
        <taxon>Streptomycetaceae</taxon>
        <taxon>Streptomyces</taxon>
    </lineage>
</organism>
<reference evidence="7 8" key="1">
    <citation type="submission" date="2020-08" db="EMBL/GenBank/DDBJ databases">
        <title>Genemic of Streptomyces polyaspartic.</title>
        <authorList>
            <person name="Liu W."/>
        </authorList>
    </citation>
    <scope>NUCLEOTIDE SEQUENCE [LARGE SCALE GENOMIC DNA]</scope>
    <source>
        <strain evidence="7 8">TRM66268-LWL</strain>
    </source>
</reference>
<dbReference type="PANTHER" id="PTHR43776:SF7">
    <property type="entry name" value="D,D-DIPEPTIDE TRANSPORT ATP-BINDING PROTEIN DDPF-RELATED"/>
    <property type="match status" value="1"/>
</dbReference>
<dbReference type="Gene3D" id="3.40.50.300">
    <property type="entry name" value="P-loop containing nucleotide triphosphate hydrolases"/>
    <property type="match status" value="1"/>
</dbReference>
<protein>
    <submittedName>
        <fullName evidence="7">ABC transporter ATP-binding protein</fullName>
    </submittedName>
</protein>
<dbReference type="SMART" id="SM00382">
    <property type="entry name" value="AAA"/>
    <property type="match status" value="1"/>
</dbReference>
<dbReference type="InterPro" id="IPR017871">
    <property type="entry name" value="ABC_transporter-like_CS"/>
</dbReference>
<dbReference type="PROSITE" id="PS50893">
    <property type="entry name" value="ABC_TRANSPORTER_2"/>
    <property type="match status" value="1"/>
</dbReference>
<dbReference type="PROSITE" id="PS00211">
    <property type="entry name" value="ABC_TRANSPORTER_1"/>
    <property type="match status" value="1"/>
</dbReference>
<dbReference type="InterPro" id="IPR050319">
    <property type="entry name" value="ABC_transp_ATP-bind"/>
</dbReference>
<evidence type="ECO:0000313" key="8">
    <source>
        <dbReference type="Proteomes" id="UP000642284"/>
    </source>
</evidence>
<dbReference type="PANTHER" id="PTHR43776">
    <property type="entry name" value="TRANSPORT ATP-BINDING PROTEIN"/>
    <property type="match status" value="1"/>
</dbReference>
<proteinExistence type="inferred from homology"/>
<comment type="similarity">
    <text evidence="1">Belongs to the ABC transporter superfamily.</text>
</comment>
<dbReference type="InterPro" id="IPR003439">
    <property type="entry name" value="ABC_transporter-like_ATP-bd"/>
</dbReference>
<evidence type="ECO:0000256" key="3">
    <source>
        <dbReference type="ARBA" id="ARBA00022741"/>
    </source>
</evidence>
<feature type="region of interest" description="Disordered" evidence="5">
    <location>
        <begin position="246"/>
        <end position="281"/>
    </location>
</feature>
<evidence type="ECO:0000256" key="2">
    <source>
        <dbReference type="ARBA" id="ARBA00022448"/>
    </source>
</evidence>
<keyword evidence="4 7" id="KW-0067">ATP-binding</keyword>
<evidence type="ECO:0000256" key="1">
    <source>
        <dbReference type="ARBA" id="ARBA00005417"/>
    </source>
</evidence>
<dbReference type="InterPro" id="IPR003593">
    <property type="entry name" value="AAA+_ATPase"/>
</dbReference>
<dbReference type="InterPro" id="IPR013563">
    <property type="entry name" value="Oligopep_ABC_C"/>
</dbReference>
<dbReference type="Pfam" id="PF08352">
    <property type="entry name" value="oligo_HPY"/>
    <property type="match status" value="1"/>
</dbReference>
<gene>
    <name evidence="7" type="ORF">H9Y04_29035</name>
</gene>
<evidence type="ECO:0000259" key="6">
    <source>
        <dbReference type="PROSITE" id="PS50893"/>
    </source>
</evidence>
<dbReference type="EMBL" id="JACTVJ010000014">
    <property type="protein sequence ID" value="MBC9716584.1"/>
    <property type="molecule type" value="Genomic_DNA"/>
</dbReference>
<accession>A0ABR7SMK8</accession>
<comment type="caution">
    <text evidence="7">The sequence shown here is derived from an EMBL/GenBank/DDBJ whole genome shotgun (WGS) entry which is preliminary data.</text>
</comment>
<dbReference type="CDD" id="cd03257">
    <property type="entry name" value="ABC_NikE_OppD_transporters"/>
    <property type="match status" value="1"/>
</dbReference>
<dbReference type="Proteomes" id="UP000642284">
    <property type="component" value="Unassembled WGS sequence"/>
</dbReference>
<keyword evidence="8" id="KW-1185">Reference proteome</keyword>
<dbReference type="SUPFAM" id="SSF52540">
    <property type="entry name" value="P-loop containing nucleoside triphosphate hydrolases"/>
    <property type="match status" value="1"/>
</dbReference>
<dbReference type="GO" id="GO:0005524">
    <property type="term" value="F:ATP binding"/>
    <property type="evidence" value="ECO:0007669"/>
    <property type="project" value="UniProtKB-KW"/>
</dbReference>
<evidence type="ECO:0000313" key="7">
    <source>
        <dbReference type="EMBL" id="MBC9716584.1"/>
    </source>
</evidence>
<dbReference type="Pfam" id="PF00005">
    <property type="entry name" value="ABC_tran"/>
    <property type="match status" value="1"/>
</dbReference>
<evidence type="ECO:0000256" key="5">
    <source>
        <dbReference type="SAM" id="MobiDB-lite"/>
    </source>
</evidence>
<sequence length="281" mass="29859">MSGLVFDRVGVRYGTGRRGFTAVDGVSLTVPPGQVVGLVGESGSGKSTLARAAVGLAPVGSGRILLDGTDVQRLPRGRRPVQMVFQDPYSSLDPRMTVGDSIAEAMPRGRDRAARRAAVARLLEQVGLDPDRAGTLPGRLSGGQRQRVALARALAGEPDVVIADEITSALDVSVQGAVLNLVRDLQRRLGLSMLFISHNLAVVRYVSDHIAVMHQGRIVESGPAGEVLADPSHPYTRELLSAVPTRGSVRETALRDPLCPADHEKPAPSPYPHRTQGDRTP</sequence>
<keyword evidence="3" id="KW-0547">Nucleotide-binding</keyword>
<dbReference type="InterPro" id="IPR027417">
    <property type="entry name" value="P-loop_NTPase"/>
</dbReference>
<evidence type="ECO:0000256" key="4">
    <source>
        <dbReference type="ARBA" id="ARBA00022840"/>
    </source>
</evidence>
<dbReference type="RefSeq" id="WP_187817012.1">
    <property type="nucleotide sequence ID" value="NZ_JACTVJ010000014.1"/>
</dbReference>
<keyword evidence="2" id="KW-0813">Transport</keyword>
<feature type="domain" description="ABC transporter" evidence="6">
    <location>
        <begin position="4"/>
        <end position="240"/>
    </location>
</feature>